<reference evidence="6 7" key="1">
    <citation type="journal article" date="2010" name="Stand. Genomic Sci.">
        <title>Complete genome sequence of Acidaminococcus fermentans type strain (VR4).</title>
        <authorList>
            <person name="Chang Y.J."/>
            <person name="Pukall R."/>
            <person name="Saunders E."/>
            <person name="Lapidus A."/>
            <person name="Copeland A."/>
            <person name="Nolan M."/>
            <person name="Glavina Del Rio T."/>
            <person name="Lucas S."/>
            <person name="Chen F."/>
            <person name="Tice H."/>
            <person name="Cheng J.F."/>
            <person name="Han C."/>
            <person name="Detter J.C."/>
            <person name="Bruce D."/>
            <person name="Goodwin L."/>
            <person name="Pitluck S."/>
            <person name="Mikhailova N."/>
            <person name="Liolios K."/>
            <person name="Pati A."/>
            <person name="Ivanova N."/>
            <person name="Mavromatis K."/>
            <person name="Chen A."/>
            <person name="Palaniappan K."/>
            <person name="Land M."/>
            <person name="Hauser L."/>
            <person name="Jeffries C.D."/>
            <person name="Brettin T."/>
            <person name="Rohde M."/>
            <person name="Goker M."/>
            <person name="Bristow J."/>
            <person name="Eisen J.A."/>
            <person name="Markowitz V."/>
            <person name="Hugenholtz P."/>
            <person name="Kyrpides N.C."/>
            <person name="Klenk H.P."/>
        </authorList>
    </citation>
    <scope>NUCLEOTIDE SEQUENCE [LARGE SCALE GENOMIC DNA]</scope>
    <source>
        <strain evidence="7">ATCC 25085 / DSM 20731 / CCUG 9996 / CIP 106432 / VR4</strain>
    </source>
</reference>
<dbReference type="Pfam" id="PF04284">
    <property type="entry name" value="DUF441"/>
    <property type="match status" value="1"/>
</dbReference>
<feature type="transmembrane region" description="Helical" evidence="5">
    <location>
        <begin position="84"/>
        <end position="102"/>
    </location>
</feature>
<dbReference type="HAMAP" id="MF_01874">
    <property type="entry name" value="UPF0756"/>
    <property type="match status" value="1"/>
</dbReference>
<keyword evidence="2 5" id="KW-0812">Transmembrane</keyword>
<dbReference type="InterPro" id="IPR007382">
    <property type="entry name" value="UPF0756_TM"/>
</dbReference>
<feature type="transmembrane region" description="Helical" evidence="5">
    <location>
        <begin position="114"/>
        <end position="143"/>
    </location>
</feature>
<evidence type="ECO:0000256" key="4">
    <source>
        <dbReference type="ARBA" id="ARBA00023136"/>
    </source>
</evidence>
<dbReference type="PANTHER" id="PTHR38452">
    <property type="entry name" value="UPF0756 MEMBRANE PROTEIN YEAL"/>
    <property type="match status" value="1"/>
</dbReference>
<dbReference type="EMBL" id="CP001859">
    <property type="protein sequence ID" value="ADB46674.1"/>
    <property type="molecule type" value="Genomic_DNA"/>
</dbReference>
<evidence type="ECO:0000313" key="6">
    <source>
        <dbReference type="EMBL" id="ADB46674.1"/>
    </source>
</evidence>
<dbReference type="HOGENOM" id="CLU_125889_0_0_9"/>
<feature type="transmembrane region" description="Helical" evidence="5">
    <location>
        <begin position="50"/>
        <end position="72"/>
    </location>
</feature>
<dbReference type="eggNOG" id="COG2707">
    <property type="taxonomic scope" value="Bacteria"/>
</dbReference>
<evidence type="ECO:0000256" key="3">
    <source>
        <dbReference type="ARBA" id="ARBA00022989"/>
    </source>
</evidence>
<evidence type="ECO:0000256" key="2">
    <source>
        <dbReference type="ARBA" id="ARBA00022692"/>
    </source>
</evidence>
<dbReference type="GO" id="GO:0005886">
    <property type="term" value="C:plasma membrane"/>
    <property type="evidence" value="ECO:0007669"/>
    <property type="project" value="UniProtKB-SubCell"/>
</dbReference>
<organism evidence="6 7">
    <name type="scientific">Acidaminococcus fermentans (strain ATCC 25085 / DSM 20731 / CCUG 9996 / CIP 106432 / VR4)</name>
    <dbReference type="NCBI Taxonomy" id="591001"/>
    <lineage>
        <taxon>Bacteria</taxon>
        <taxon>Bacillati</taxon>
        <taxon>Bacillota</taxon>
        <taxon>Negativicutes</taxon>
        <taxon>Acidaminococcales</taxon>
        <taxon>Acidaminococcaceae</taxon>
        <taxon>Acidaminococcus</taxon>
    </lineage>
</organism>
<keyword evidence="4 5" id="KW-0472">Membrane</keyword>
<dbReference type="KEGG" id="afn:Acfer_0268"/>
<dbReference type="OrthoDB" id="80306at2"/>
<dbReference type="AlphaFoldDB" id="D2RNP8"/>
<comment type="similarity">
    <text evidence="5">Belongs to the UPF0756 family.</text>
</comment>
<protein>
    <recommendedName>
        <fullName evidence="5">UPF0756 membrane protein Acfer_0268</fullName>
    </recommendedName>
</protein>
<sequence length="152" mass="16393">MMQPYLILGFMIVLGYLAHNLTVSYAAGLLVLMKLVLPEEKLMYFSSHGVNWGIILLMAALMVPIATGKIGLSETLGVFRNPMGIASLVIGALVALLGRWGVDLMGEDPEVVAAMLIGTIIGVFLFKGVPVGPMIASGLLYCLMKLMHLFFH</sequence>
<gene>
    <name evidence="6" type="ordered locus">Acfer_0268</name>
</gene>
<keyword evidence="1 5" id="KW-1003">Cell membrane</keyword>
<accession>D2RNP8</accession>
<keyword evidence="7" id="KW-1185">Reference proteome</keyword>
<dbReference type="PANTHER" id="PTHR38452:SF1">
    <property type="entry name" value="UPF0756 MEMBRANE PROTEIN YEAL"/>
    <property type="match status" value="1"/>
</dbReference>
<proteinExistence type="inferred from homology"/>
<name>D2RNP8_ACIFV</name>
<dbReference type="RefSeq" id="WP_012937664.1">
    <property type="nucleotide sequence ID" value="NZ_CP085936.1"/>
</dbReference>
<keyword evidence="3 5" id="KW-1133">Transmembrane helix</keyword>
<evidence type="ECO:0000256" key="5">
    <source>
        <dbReference type="HAMAP-Rule" id="MF_01874"/>
    </source>
</evidence>
<evidence type="ECO:0000313" key="7">
    <source>
        <dbReference type="Proteomes" id="UP000001902"/>
    </source>
</evidence>
<evidence type="ECO:0000256" key="1">
    <source>
        <dbReference type="ARBA" id="ARBA00022475"/>
    </source>
</evidence>
<comment type="subcellular location">
    <subcellularLocation>
        <location evidence="5">Cell membrane</location>
        <topology evidence="5">Multi-pass membrane protein</topology>
    </subcellularLocation>
</comment>
<comment type="caution">
    <text evidence="5">Lacks conserved residue(s) required for the propagation of feature annotation.</text>
</comment>
<dbReference type="STRING" id="591001.Acfer_0268"/>
<dbReference type="Proteomes" id="UP000001902">
    <property type="component" value="Chromosome"/>
</dbReference>